<dbReference type="Proteomes" id="UP001500102">
    <property type="component" value="Unassembled WGS sequence"/>
</dbReference>
<dbReference type="RefSeq" id="WP_344367561.1">
    <property type="nucleotide sequence ID" value="NZ_BAAAQB010000041.1"/>
</dbReference>
<accession>A0ABP5LBU2</accession>
<proteinExistence type="predicted"/>
<reference evidence="4" key="1">
    <citation type="journal article" date="2019" name="Int. J. Syst. Evol. Microbiol.">
        <title>The Global Catalogue of Microorganisms (GCM) 10K type strain sequencing project: providing services to taxonomists for standard genome sequencing and annotation.</title>
        <authorList>
            <consortium name="The Broad Institute Genomics Platform"/>
            <consortium name="The Broad Institute Genome Sequencing Center for Infectious Disease"/>
            <person name="Wu L."/>
            <person name="Ma J."/>
        </authorList>
    </citation>
    <scope>NUCLEOTIDE SEQUENCE [LARGE SCALE GENOMIC DNA]</scope>
    <source>
        <strain evidence="4">JCM 15921</strain>
    </source>
</reference>
<feature type="compositionally biased region" description="Low complexity" evidence="1">
    <location>
        <begin position="26"/>
        <end position="40"/>
    </location>
</feature>
<organism evidence="3 4">
    <name type="scientific">Arthrobacter humicola</name>
    <dbReference type="NCBI Taxonomy" id="409291"/>
    <lineage>
        <taxon>Bacteria</taxon>
        <taxon>Bacillati</taxon>
        <taxon>Actinomycetota</taxon>
        <taxon>Actinomycetes</taxon>
        <taxon>Micrococcales</taxon>
        <taxon>Micrococcaceae</taxon>
        <taxon>Arthrobacter</taxon>
    </lineage>
</organism>
<name>A0ABP5LBU2_9MICC</name>
<protein>
    <submittedName>
        <fullName evidence="3">Uncharacterized protein</fullName>
    </submittedName>
</protein>
<comment type="caution">
    <text evidence="3">The sequence shown here is derived from an EMBL/GenBank/DDBJ whole genome shotgun (WGS) entry which is preliminary data.</text>
</comment>
<evidence type="ECO:0000256" key="2">
    <source>
        <dbReference type="SAM" id="SignalP"/>
    </source>
</evidence>
<sequence>MLHKNIAVVSCLLALPLSLLTAGAGEAGTAPAPARASTATDCGPGSLPDFNAGNFPHEPTVDNTWLPMKPGTRSEFTGTVKDLTTSPPEVHTHRVVSIVTGLTKEIDGVRTVVLWDRDYSDGVLGESELAFFAQTEKGAVWLLGEYPEEFDAGKFTGAPNTFISGVDKARAGIAMLAHPAKGFGPYTQASAPSIGFLDCAQVVSRKANVLKIDEFNPLDGASVGHQQKYYRAGVGSFKVTASSGDSQEFLNLVSTTMLDAAALAAVNKRALAQDRHGYTVSPDVYGTTEKACTGS</sequence>
<feature type="signal peptide" evidence="2">
    <location>
        <begin position="1"/>
        <end position="24"/>
    </location>
</feature>
<dbReference type="EMBL" id="BAAAQB010000041">
    <property type="protein sequence ID" value="GAA2143390.1"/>
    <property type="molecule type" value="Genomic_DNA"/>
</dbReference>
<evidence type="ECO:0000313" key="4">
    <source>
        <dbReference type="Proteomes" id="UP001500102"/>
    </source>
</evidence>
<feature type="region of interest" description="Disordered" evidence="1">
    <location>
        <begin position="26"/>
        <end position="54"/>
    </location>
</feature>
<keyword evidence="4" id="KW-1185">Reference proteome</keyword>
<keyword evidence="2" id="KW-0732">Signal</keyword>
<feature type="chain" id="PRO_5046262102" evidence="2">
    <location>
        <begin position="25"/>
        <end position="295"/>
    </location>
</feature>
<evidence type="ECO:0000256" key="1">
    <source>
        <dbReference type="SAM" id="MobiDB-lite"/>
    </source>
</evidence>
<gene>
    <name evidence="3" type="ORF">GCM10009825_33650</name>
</gene>
<evidence type="ECO:0000313" key="3">
    <source>
        <dbReference type="EMBL" id="GAA2143390.1"/>
    </source>
</evidence>